<evidence type="ECO:0000313" key="1">
    <source>
        <dbReference type="EMBL" id="MBW8186513.1"/>
    </source>
</evidence>
<dbReference type="RefSeq" id="WP_220111754.1">
    <property type="nucleotide sequence ID" value="NZ_JAHZST010000029.1"/>
</dbReference>
<dbReference type="Proteomes" id="UP001195963">
    <property type="component" value="Unassembled WGS sequence"/>
</dbReference>
<comment type="caution">
    <text evidence="1">The sequence shown here is derived from an EMBL/GenBank/DDBJ whole genome shotgun (WGS) entry which is preliminary data.</text>
</comment>
<protein>
    <submittedName>
        <fullName evidence="1">YecH family protein</fullName>
    </submittedName>
</protein>
<evidence type="ECO:0000313" key="2">
    <source>
        <dbReference type="Proteomes" id="UP001195963"/>
    </source>
</evidence>
<dbReference type="Pfam" id="PF10678">
    <property type="entry name" value="DUF2492"/>
    <property type="match status" value="1"/>
</dbReference>
<organism evidence="1 2">
    <name type="scientific">Shewanella nanhaiensis</name>
    <dbReference type="NCBI Taxonomy" id="2864872"/>
    <lineage>
        <taxon>Bacteria</taxon>
        <taxon>Pseudomonadati</taxon>
        <taxon>Pseudomonadota</taxon>
        <taxon>Gammaproteobacteria</taxon>
        <taxon>Alteromonadales</taxon>
        <taxon>Shewanellaceae</taxon>
        <taxon>Shewanella</taxon>
    </lineage>
</organism>
<name>A0ABS7E9Z4_9GAMM</name>
<dbReference type="NCBIfam" id="TIGR03853">
    <property type="entry name" value="matur_matur"/>
    <property type="match status" value="1"/>
</dbReference>
<reference evidence="1 2" key="1">
    <citation type="submission" date="2021-07" db="EMBL/GenBank/DDBJ databases">
        <title>Shewanella sp. nov, isolated from SCS.</title>
        <authorList>
            <person name="Cao W.R."/>
        </authorList>
    </citation>
    <scope>NUCLEOTIDE SEQUENCE [LARGE SCALE GENOMIC DNA]</scope>
    <source>
        <strain evidence="1 2">NR704-98</strain>
    </source>
</reference>
<keyword evidence="2" id="KW-1185">Reference proteome</keyword>
<accession>A0ABS7E9Z4</accession>
<proteinExistence type="predicted"/>
<sequence length="80" mass="8936">MAQSIHGHQVMELMLTLNKAISKEELKLLMQGQFGASAKYHTCSACEMSADELITLLERKGKFIISEQGVETARDKICNH</sequence>
<dbReference type="EMBL" id="JAHZST010000029">
    <property type="protein sequence ID" value="MBW8186513.1"/>
    <property type="molecule type" value="Genomic_DNA"/>
</dbReference>
<dbReference type="InterPro" id="IPR019620">
    <property type="entry name" value="Metal-bd_prot_put"/>
</dbReference>
<gene>
    <name evidence="1" type="ORF">K0625_23095</name>
</gene>